<keyword evidence="2" id="KW-1185">Reference proteome</keyword>
<dbReference type="AlphaFoldDB" id="A0A1I3E840"/>
<dbReference type="EMBL" id="FOQA01000004">
    <property type="protein sequence ID" value="SFH95013.1"/>
    <property type="molecule type" value="Genomic_DNA"/>
</dbReference>
<accession>A0A1I3E840</accession>
<feature type="non-terminal residue" evidence="1">
    <location>
        <position position="54"/>
    </location>
</feature>
<gene>
    <name evidence="1" type="ORF">SAMN05192551_104273</name>
</gene>
<proteinExistence type="predicted"/>
<dbReference type="Proteomes" id="UP000199287">
    <property type="component" value="Unassembled WGS sequence"/>
</dbReference>
<name>A0A1I3E840_9FIRM</name>
<protein>
    <submittedName>
        <fullName evidence="1">Uncharacterized protein</fullName>
    </submittedName>
</protein>
<organism evidence="1 2">
    <name type="scientific">Tindallia magadiensis</name>
    <dbReference type="NCBI Taxonomy" id="69895"/>
    <lineage>
        <taxon>Bacteria</taxon>
        <taxon>Bacillati</taxon>
        <taxon>Bacillota</taxon>
        <taxon>Clostridia</taxon>
        <taxon>Peptostreptococcales</taxon>
        <taxon>Tindalliaceae</taxon>
        <taxon>Tindallia</taxon>
    </lineage>
</organism>
<reference evidence="2" key="1">
    <citation type="submission" date="2016-10" db="EMBL/GenBank/DDBJ databases">
        <authorList>
            <person name="Varghese N."/>
            <person name="Submissions S."/>
        </authorList>
    </citation>
    <scope>NUCLEOTIDE SEQUENCE [LARGE SCALE GENOMIC DNA]</scope>
    <source>
        <strain evidence="2">Z-7934</strain>
    </source>
</reference>
<evidence type="ECO:0000313" key="2">
    <source>
        <dbReference type="Proteomes" id="UP000199287"/>
    </source>
</evidence>
<sequence length="54" mass="6633">MNSIITYLLLIIQYQNQQIRWLLLFISKYIPLKQWAHDDVHSPKYQKFKTDKLP</sequence>
<evidence type="ECO:0000313" key="1">
    <source>
        <dbReference type="EMBL" id="SFH95013.1"/>
    </source>
</evidence>